<sequence>MDTKSLAKSKRAHSQHHKKHHPNQKAKATTSSVVGPTGVEKAQGKVVKEKPRHPQGPPALPSNWDRYEDENDPITEDQKDGQSSQQPSDIVVPKSKGADYRYLISEAKSQNSTRSSSEIFPSLDDFVSDFGQGKDAFFTVQGESLLSSIQNDSFVVDDKKPASYEASFLSLNLQALSEQLAKIDLPKRLFMEADLFPPELYSEIEDRHKSSQDHDRTNRNELKANKDHEVKSYDTTKSHHRSVQDPASSTGVNPMVQPKPNSNPKFVAKPSVKQPNFKPEKAEAELDMLLDSFADTNLKETASTSKKTTIAIDIDDTLDDLLKETSTPSLLDQNGAPPSHEPWSSVGSLSNQSQPVSKFEPGDDFDSWLDTI</sequence>
<evidence type="ECO:0000313" key="2">
    <source>
        <dbReference type="EMBL" id="KAJ9550129.1"/>
    </source>
</evidence>
<gene>
    <name evidence="2" type="ORF">OSB04_014174</name>
</gene>
<protein>
    <submittedName>
        <fullName evidence="2">Uncharacterized protein</fullName>
    </submittedName>
</protein>
<accession>A0AA38WHH1</accession>
<dbReference type="PANTHER" id="PTHR37260:SF2">
    <property type="entry name" value="PROTEIN ECERIFERUM 16"/>
    <property type="match status" value="1"/>
</dbReference>
<dbReference type="AlphaFoldDB" id="A0AA38WHH1"/>
<comment type="caution">
    <text evidence="2">The sequence shown here is derived from an EMBL/GenBank/DDBJ whole genome shotgun (WGS) entry which is preliminary data.</text>
</comment>
<feature type="compositionally biased region" description="Basic residues" evidence="1">
    <location>
        <begin position="7"/>
        <end position="24"/>
    </location>
</feature>
<feature type="compositionally biased region" description="Polar residues" evidence="1">
    <location>
        <begin position="345"/>
        <end position="356"/>
    </location>
</feature>
<dbReference type="InterPro" id="IPR053342">
    <property type="entry name" value="Exosome_cofactor/PTGS_suppr"/>
</dbReference>
<feature type="region of interest" description="Disordered" evidence="1">
    <location>
        <begin position="325"/>
        <end position="372"/>
    </location>
</feature>
<feature type="compositionally biased region" description="Basic and acidic residues" evidence="1">
    <location>
        <begin position="206"/>
        <end position="237"/>
    </location>
</feature>
<dbReference type="PANTHER" id="PTHR37260">
    <property type="entry name" value="PHOSPHORELAY PROTEIN"/>
    <property type="match status" value="1"/>
</dbReference>
<evidence type="ECO:0000256" key="1">
    <source>
        <dbReference type="SAM" id="MobiDB-lite"/>
    </source>
</evidence>
<reference evidence="2" key="1">
    <citation type="submission" date="2023-03" db="EMBL/GenBank/DDBJ databases">
        <title>Chromosome-scale reference genome and RAD-based genetic map of yellow starthistle (Centaurea solstitialis) reveal putative structural variation and QTLs associated with invader traits.</title>
        <authorList>
            <person name="Reatini B."/>
            <person name="Cang F.A."/>
            <person name="Jiang Q."/>
            <person name="Mckibben M.T.W."/>
            <person name="Barker M.S."/>
            <person name="Rieseberg L.H."/>
            <person name="Dlugosch K.M."/>
        </authorList>
    </citation>
    <scope>NUCLEOTIDE SEQUENCE</scope>
    <source>
        <strain evidence="2">CAN-66</strain>
        <tissue evidence="2">Leaf</tissue>
    </source>
</reference>
<dbReference type="Proteomes" id="UP001172457">
    <property type="component" value="Chromosome 4"/>
</dbReference>
<keyword evidence="3" id="KW-1185">Reference proteome</keyword>
<dbReference type="EMBL" id="JARYMX010000004">
    <property type="protein sequence ID" value="KAJ9550129.1"/>
    <property type="molecule type" value="Genomic_DNA"/>
</dbReference>
<feature type="compositionally biased region" description="Acidic residues" evidence="1">
    <location>
        <begin position="362"/>
        <end position="372"/>
    </location>
</feature>
<name>A0AA38WHH1_9ASTR</name>
<feature type="region of interest" description="Disordered" evidence="1">
    <location>
        <begin position="206"/>
        <end position="277"/>
    </location>
</feature>
<feature type="region of interest" description="Disordered" evidence="1">
    <location>
        <begin position="1"/>
        <end position="95"/>
    </location>
</feature>
<evidence type="ECO:0000313" key="3">
    <source>
        <dbReference type="Proteomes" id="UP001172457"/>
    </source>
</evidence>
<organism evidence="2 3">
    <name type="scientific">Centaurea solstitialis</name>
    <name type="common">yellow star-thistle</name>
    <dbReference type="NCBI Taxonomy" id="347529"/>
    <lineage>
        <taxon>Eukaryota</taxon>
        <taxon>Viridiplantae</taxon>
        <taxon>Streptophyta</taxon>
        <taxon>Embryophyta</taxon>
        <taxon>Tracheophyta</taxon>
        <taxon>Spermatophyta</taxon>
        <taxon>Magnoliopsida</taxon>
        <taxon>eudicotyledons</taxon>
        <taxon>Gunneridae</taxon>
        <taxon>Pentapetalae</taxon>
        <taxon>asterids</taxon>
        <taxon>campanulids</taxon>
        <taxon>Asterales</taxon>
        <taxon>Asteraceae</taxon>
        <taxon>Carduoideae</taxon>
        <taxon>Cardueae</taxon>
        <taxon>Centaureinae</taxon>
        <taxon>Centaurea</taxon>
    </lineage>
</organism>
<proteinExistence type="predicted"/>